<evidence type="ECO:0000313" key="3">
    <source>
        <dbReference type="Proteomes" id="UP001232445"/>
    </source>
</evidence>
<feature type="transmembrane region" description="Helical" evidence="1">
    <location>
        <begin position="6"/>
        <end position="25"/>
    </location>
</feature>
<dbReference type="InterPro" id="IPR032111">
    <property type="entry name" value="Clostridium_phage_holin"/>
</dbReference>
<organism evidence="2 3">
    <name type="scientific">Caldalkalibacillus uzonensis</name>
    <dbReference type="NCBI Taxonomy" id="353224"/>
    <lineage>
        <taxon>Bacteria</taxon>
        <taxon>Bacillati</taxon>
        <taxon>Bacillota</taxon>
        <taxon>Bacilli</taxon>
        <taxon>Bacillales</taxon>
        <taxon>Bacillaceae</taxon>
        <taxon>Caldalkalibacillus</taxon>
    </lineage>
</organism>
<protein>
    <recommendedName>
        <fullName evidence="4">Holin</fullName>
    </recommendedName>
</protein>
<keyword evidence="3" id="KW-1185">Reference proteome</keyword>
<name>A0ABU0CV20_9BACI</name>
<comment type="caution">
    <text evidence="2">The sequence shown here is derived from an EMBL/GenBank/DDBJ whole genome shotgun (WGS) entry which is preliminary data.</text>
</comment>
<accession>A0ABU0CV20</accession>
<gene>
    <name evidence="2" type="ORF">J2S00_003089</name>
</gene>
<keyword evidence="1" id="KW-1133">Transmembrane helix</keyword>
<feature type="transmembrane region" description="Helical" evidence="1">
    <location>
        <begin position="32"/>
        <end position="52"/>
    </location>
</feature>
<keyword evidence="1" id="KW-0472">Membrane</keyword>
<keyword evidence="1" id="KW-0812">Transmembrane</keyword>
<proteinExistence type="predicted"/>
<dbReference type="Proteomes" id="UP001232445">
    <property type="component" value="Unassembled WGS sequence"/>
</dbReference>
<sequence>MDVLRYIVQEAYIVIPALWVIGMFLKKTPSFADWAIVWVLLLVGITFTVALLGPGIESVIQGILVTGAAVFGHQLVKQTKEGIKK</sequence>
<evidence type="ECO:0008006" key="4">
    <source>
        <dbReference type="Google" id="ProtNLM"/>
    </source>
</evidence>
<evidence type="ECO:0000313" key="2">
    <source>
        <dbReference type="EMBL" id="MDQ0340284.1"/>
    </source>
</evidence>
<dbReference type="EMBL" id="JAUSUQ010000012">
    <property type="protein sequence ID" value="MDQ0340284.1"/>
    <property type="molecule type" value="Genomic_DNA"/>
</dbReference>
<dbReference type="RefSeq" id="WP_307341633.1">
    <property type="nucleotide sequence ID" value="NZ_JAUSUQ010000012.1"/>
</dbReference>
<reference evidence="2 3" key="1">
    <citation type="submission" date="2023-07" db="EMBL/GenBank/DDBJ databases">
        <title>Genomic Encyclopedia of Type Strains, Phase IV (KMG-IV): sequencing the most valuable type-strain genomes for metagenomic binning, comparative biology and taxonomic classification.</title>
        <authorList>
            <person name="Goeker M."/>
        </authorList>
    </citation>
    <scope>NUCLEOTIDE SEQUENCE [LARGE SCALE GENOMIC DNA]</scope>
    <source>
        <strain evidence="2 3">DSM 17740</strain>
    </source>
</reference>
<dbReference type="Pfam" id="PF16079">
    <property type="entry name" value="Phage_holin_5_2"/>
    <property type="match status" value="1"/>
</dbReference>
<evidence type="ECO:0000256" key="1">
    <source>
        <dbReference type="SAM" id="Phobius"/>
    </source>
</evidence>